<evidence type="ECO:0000313" key="2">
    <source>
        <dbReference type="Proteomes" id="UP000244855"/>
    </source>
</evidence>
<accession>A0A2V1D4Q6</accession>
<dbReference type="EMBL" id="KZ805626">
    <property type="protein sequence ID" value="PVH92975.1"/>
    <property type="molecule type" value="Genomic_DNA"/>
</dbReference>
<dbReference type="STRING" id="97972.A0A2V1D4Q6"/>
<reference evidence="1 2" key="1">
    <citation type="journal article" date="2018" name="Sci. Rep.">
        <title>Comparative genomics provides insights into the lifestyle and reveals functional heterogeneity of dark septate endophytic fungi.</title>
        <authorList>
            <person name="Knapp D.G."/>
            <person name="Nemeth J.B."/>
            <person name="Barry K."/>
            <person name="Hainaut M."/>
            <person name="Henrissat B."/>
            <person name="Johnson J."/>
            <person name="Kuo A."/>
            <person name="Lim J.H.P."/>
            <person name="Lipzen A."/>
            <person name="Nolan M."/>
            <person name="Ohm R.A."/>
            <person name="Tamas L."/>
            <person name="Grigoriev I.V."/>
            <person name="Spatafora J.W."/>
            <person name="Nagy L.G."/>
            <person name="Kovacs G.M."/>
        </authorList>
    </citation>
    <scope>NUCLEOTIDE SEQUENCE [LARGE SCALE GENOMIC DNA]</scope>
    <source>
        <strain evidence="1 2">DSE2036</strain>
    </source>
</reference>
<protein>
    <submittedName>
        <fullName evidence="1">Uncharacterized protein</fullName>
    </submittedName>
</protein>
<proteinExistence type="predicted"/>
<gene>
    <name evidence="1" type="ORF">DM02DRAFT_619578</name>
</gene>
<name>A0A2V1D4Q6_9PLEO</name>
<organism evidence="1 2">
    <name type="scientific">Periconia macrospinosa</name>
    <dbReference type="NCBI Taxonomy" id="97972"/>
    <lineage>
        <taxon>Eukaryota</taxon>
        <taxon>Fungi</taxon>
        <taxon>Dikarya</taxon>
        <taxon>Ascomycota</taxon>
        <taxon>Pezizomycotina</taxon>
        <taxon>Dothideomycetes</taxon>
        <taxon>Pleosporomycetidae</taxon>
        <taxon>Pleosporales</taxon>
        <taxon>Massarineae</taxon>
        <taxon>Periconiaceae</taxon>
        <taxon>Periconia</taxon>
    </lineage>
</organism>
<keyword evidence="2" id="KW-1185">Reference proteome</keyword>
<sequence>MLQRPSPGRRKSSGTIIVPRDAPYIEIQNEAYDESDARTMSPRRASEETDNIYHEAKRALEYVALY</sequence>
<dbReference type="AlphaFoldDB" id="A0A2V1D4Q6"/>
<dbReference type="OrthoDB" id="2163284at2759"/>
<evidence type="ECO:0000313" key="1">
    <source>
        <dbReference type="EMBL" id="PVH92975.1"/>
    </source>
</evidence>
<dbReference type="Proteomes" id="UP000244855">
    <property type="component" value="Unassembled WGS sequence"/>
</dbReference>